<keyword evidence="2" id="KW-1185">Reference proteome</keyword>
<feature type="non-terminal residue" evidence="1">
    <location>
        <position position="1"/>
    </location>
</feature>
<evidence type="ECO:0000313" key="2">
    <source>
        <dbReference type="Proteomes" id="UP000824469"/>
    </source>
</evidence>
<protein>
    <submittedName>
        <fullName evidence="1">Uncharacterized protein</fullName>
    </submittedName>
</protein>
<gene>
    <name evidence="1" type="ORF">KI387_042800</name>
</gene>
<reference evidence="1 2" key="1">
    <citation type="journal article" date="2021" name="Nat. Plants">
        <title>The Taxus genome provides insights into paclitaxel biosynthesis.</title>
        <authorList>
            <person name="Xiong X."/>
            <person name="Gou J."/>
            <person name="Liao Q."/>
            <person name="Li Y."/>
            <person name="Zhou Q."/>
            <person name="Bi G."/>
            <person name="Li C."/>
            <person name="Du R."/>
            <person name="Wang X."/>
            <person name="Sun T."/>
            <person name="Guo L."/>
            <person name="Liang H."/>
            <person name="Lu P."/>
            <person name="Wu Y."/>
            <person name="Zhang Z."/>
            <person name="Ro D.K."/>
            <person name="Shang Y."/>
            <person name="Huang S."/>
            <person name="Yan J."/>
        </authorList>
    </citation>
    <scope>NUCLEOTIDE SEQUENCE [LARGE SCALE GENOMIC DNA]</scope>
    <source>
        <strain evidence="1">Ta-2019</strain>
    </source>
</reference>
<sequence>EADRARETTSVVDKWKEELIERGNEINEEVVECYEQLNEFSNDASDQLNKCGDELYFWEGILPKMEALVQLDDQLVEDEQIVPPEERGIQHTYEGTIKLRVKTLKYIDEIILSKREKIAEHRDRLDEWLWKIVIENIFIYGDWGI</sequence>
<accession>A0AA38F888</accession>
<organism evidence="1 2">
    <name type="scientific">Taxus chinensis</name>
    <name type="common">Chinese yew</name>
    <name type="synonym">Taxus wallichiana var. chinensis</name>
    <dbReference type="NCBI Taxonomy" id="29808"/>
    <lineage>
        <taxon>Eukaryota</taxon>
        <taxon>Viridiplantae</taxon>
        <taxon>Streptophyta</taxon>
        <taxon>Embryophyta</taxon>
        <taxon>Tracheophyta</taxon>
        <taxon>Spermatophyta</taxon>
        <taxon>Pinopsida</taxon>
        <taxon>Pinidae</taxon>
        <taxon>Conifers II</taxon>
        <taxon>Cupressales</taxon>
        <taxon>Taxaceae</taxon>
        <taxon>Taxus</taxon>
    </lineage>
</organism>
<evidence type="ECO:0000313" key="1">
    <source>
        <dbReference type="EMBL" id="KAH9292017.1"/>
    </source>
</evidence>
<dbReference type="EMBL" id="JAHRHJ020003299">
    <property type="protein sequence ID" value="KAH9292017.1"/>
    <property type="molecule type" value="Genomic_DNA"/>
</dbReference>
<proteinExistence type="predicted"/>
<comment type="caution">
    <text evidence="1">The sequence shown here is derived from an EMBL/GenBank/DDBJ whole genome shotgun (WGS) entry which is preliminary data.</text>
</comment>
<dbReference type="Proteomes" id="UP000824469">
    <property type="component" value="Unassembled WGS sequence"/>
</dbReference>
<dbReference type="AlphaFoldDB" id="A0AA38F888"/>
<name>A0AA38F888_TAXCH</name>